<feature type="transmembrane region" description="Helical" evidence="9">
    <location>
        <begin position="309"/>
        <end position="331"/>
    </location>
</feature>
<feature type="transmembrane region" description="Helical" evidence="9">
    <location>
        <begin position="36"/>
        <end position="57"/>
    </location>
</feature>
<feature type="domain" description="ABC transporter" evidence="10">
    <location>
        <begin position="406"/>
        <end position="641"/>
    </location>
</feature>
<evidence type="ECO:0000256" key="3">
    <source>
        <dbReference type="ARBA" id="ARBA00022475"/>
    </source>
</evidence>
<dbReference type="InterPro" id="IPR036640">
    <property type="entry name" value="ABC1_TM_sf"/>
</dbReference>
<dbReference type="PROSITE" id="PS50929">
    <property type="entry name" value="ABC_TM1F"/>
    <property type="match status" value="1"/>
</dbReference>
<name>A0A0P6YCP4_9CHLR</name>
<dbReference type="SMART" id="SM00382">
    <property type="entry name" value="AAA"/>
    <property type="match status" value="1"/>
</dbReference>
<dbReference type="GO" id="GO:0005886">
    <property type="term" value="C:plasma membrane"/>
    <property type="evidence" value="ECO:0007669"/>
    <property type="project" value="UniProtKB-SubCell"/>
</dbReference>
<dbReference type="InterPro" id="IPR017871">
    <property type="entry name" value="ABC_transporter-like_CS"/>
</dbReference>
<evidence type="ECO:0000256" key="1">
    <source>
        <dbReference type="ARBA" id="ARBA00004651"/>
    </source>
</evidence>
<dbReference type="FunFam" id="3.40.50.300:FF:000221">
    <property type="entry name" value="Multidrug ABC transporter ATP-binding protein"/>
    <property type="match status" value="1"/>
</dbReference>
<dbReference type="SUPFAM" id="SSF52540">
    <property type="entry name" value="P-loop containing nucleoside triphosphate hydrolases"/>
    <property type="match status" value="1"/>
</dbReference>
<keyword evidence="7 9" id="KW-1133">Transmembrane helix</keyword>
<evidence type="ECO:0000256" key="8">
    <source>
        <dbReference type="ARBA" id="ARBA00023136"/>
    </source>
</evidence>
<dbReference type="Pfam" id="PF00005">
    <property type="entry name" value="ABC_tran"/>
    <property type="match status" value="1"/>
</dbReference>
<feature type="transmembrane region" description="Helical" evidence="9">
    <location>
        <begin position="205"/>
        <end position="223"/>
    </location>
</feature>
<evidence type="ECO:0000256" key="9">
    <source>
        <dbReference type="SAM" id="Phobius"/>
    </source>
</evidence>
<dbReference type="InterPro" id="IPR003439">
    <property type="entry name" value="ABC_transporter-like_ATP-bd"/>
</dbReference>
<dbReference type="PANTHER" id="PTHR43394">
    <property type="entry name" value="ATP-DEPENDENT PERMEASE MDL1, MITOCHONDRIAL"/>
    <property type="match status" value="1"/>
</dbReference>
<dbReference type="GO" id="GO:0015421">
    <property type="term" value="F:ABC-type oligopeptide transporter activity"/>
    <property type="evidence" value="ECO:0007669"/>
    <property type="project" value="TreeGrafter"/>
</dbReference>
<evidence type="ECO:0000259" key="10">
    <source>
        <dbReference type="PROSITE" id="PS50893"/>
    </source>
</evidence>
<dbReference type="Gene3D" id="1.20.1560.10">
    <property type="entry name" value="ABC transporter type 1, transmembrane domain"/>
    <property type="match status" value="1"/>
</dbReference>
<dbReference type="CDD" id="cd18542">
    <property type="entry name" value="ABC_6TM_YknU_like"/>
    <property type="match status" value="1"/>
</dbReference>
<keyword evidence="8 9" id="KW-0472">Membrane</keyword>
<dbReference type="STRING" id="869279.SE15_12100"/>
<feature type="domain" description="ABC transmembrane type-1" evidence="11">
    <location>
        <begin position="45"/>
        <end position="372"/>
    </location>
</feature>
<evidence type="ECO:0000313" key="12">
    <source>
        <dbReference type="EMBL" id="KPL82790.1"/>
    </source>
</evidence>
<dbReference type="GO" id="GO:0005524">
    <property type="term" value="F:ATP binding"/>
    <property type="evidence" value="ECO:0007669"/>
    <property type="project" value="UniProtKB-KW"/>
</dbReference>
<evidence type="ECO:0000313" key="13">
    <source>
        <dbReference type="Proteomes" id="UP000050544"/>
    </source>
</evidence>
<dbReference type="InterPro" id="IPR003593">
    <property type="entry name" value="AAA+_ATPase"/>
</dbReference>
<evidence type="ECO:0000259" key="11">
    <source>
        <dbReference type="PROSITE" id="PS50929"/>
    </source>
</evidence>
<feature type="transmembrane region" description="Helical" evidence="9">
    <location>
        <begin position="125"/>
        <end position="146"/>
    </location>
</feature>
<organism evidence="12 13">
    <name type="scientific">Thermanaerothrix daxensis</name>
    <dbReference type="NCBI Taxonomy" id="869279"/>
    <lineage>
        <taxon>Bacteria</taxon>
        <taxon>Bacillati</taxon>
        <taxon>Chloroflexota</taxon>
        <taxon>Anaerolineae</taxon>
        <taxon>Anaerolineales</taxon>
        <taxon>Anaerolineaceae</taxon>
        <taxon>Thermanaerothrix</taxon>
    </lineage>
</organism>
<dbReference type="PANTHER" id="PTHR43394:SF1">
    <property type="entry name" value="ATP-BINDING CASSETTE SUB-FAMILY B MEMBER 10, MITOCHONDRIAL"/>
    <property type="match status" value="1"/>
</dbReference>
<keyword evidence="2" id="KW-0813">Transport</keyword>
<keyword evidence="13" id="KW-1185">Reference proteome</keyword>
<dbReference type="AlphaFoldDB" id="A0A0P6YCP4"/>
<sequence>MINADLRQNRVALRPSLNTAPARGVMQRAFRYLSRYRAQALLPYVFLLIATLAQLAVPRMVRNMIDAVTRGAVADQVLKALDKIPSAFINQALPRILELLNYPTTWDLQQLRDRLSLDVSNAPGALMRAAFSIVIFAAVRGLFAFLQSYWAERNSQAVAFDLRNDLYAKIQRLSFSYHDRQQTGQLMVRATDDVEKLRLFLGQGLLQLVGAIILLSGTLILLFTTNAGLALTTLWILPVALVLFVVFSRISRPMFTRVQQRLSELNTILQENLAGIKVIKAFVREREEQVKFRAAADRLMNQQIAIARLFTFLFPFAFLIANLGQATILYAGGQRIIQGMLTLGEWQEFSLYLIFLFLPIAQFGFIINQFSQASASAVRIFEILDAQSDVIEKPDAITLPPIQGHVKFENVSFRYFGSGEPVLKNVSFEVQPGQTVALLGATGSGKTTIINLIPRFYDPTEERVLIDGYDIRDVTLQSLRSQIGIVLQETTLFSGTIRENIAFGKPEATMDEIIAAAKAAAAHDFIMSFPQGYDTPVGERGATLSGGQKQRIALARALLLNPGILILDEATSNVDVATEAQIQAALQHLMKGRTSFVIAQRISTVMNADLILVLDKGQIVAQGRHEELLEESEIYAEIYSSQLQGDESQFVPDAVILPGD</sequence>
<reference evidence="12 13" key="1">
    <citation type="submission" date="2015-07" db="EMBL/GenBank/DDBJ databases">
        <title>Whole genome sequence of Thermanaerothrix daxensis DSM 23592.</title>
        <authorList>
            <person name="Hemp J."/>
            <person name="Ward L.M."/>
            <person name="Pace L.A."/>
            <person name="Fischer W.W."/>
        </authorList>
    </citation>
    <scope>NUCLEOTIDE SEQUENCE [LARGE SCALE GENOMIC DNA]</scope>
    <source>
        <strain evidence="12 13">GNS-1</strain>
    </source>
</reference>
<protein>
    <submittedName>
        <fullName evidence="12">ABC transporter ATP-binding protein</fullName>
    </submittedName>
</protein>
<dbReference type="SUPFAM" id="SSF90123">
    <property type="entry name" value="ABC transporter transmembrane region"/>
    <property type="match status" value="1"/>
</dbReference>
<dbReference type="OrthoDB" id="9771903at2"/>
<evidence type="ECO:0000256" key="2">
    <source>
        <dbReference type="ARBA" id="ARBA00022448"/>
    </source>
</evidence>
<keyword evidence="3" id="KW-1003">Cell membrane</keyword>
<dbReference type="Gene3D" id="3.40.50.300">
    <property type="entry name" value="P-loop containing nucleotide triphosphate hydrolases"/>
    <property type="match status" value="1"/>
</dbReference>
<evidence type="ECO:0000256" key="6">
    <source>
        <dbReference type="ARBA" id="ARBA00022840"/>
    </source>
</evidence>
<gene>
    <name evidence="12" type="ORF">SE15_12100</name>
</gene>
<evidence type="ECO:0000256" key="5">
    <source>
        <dbReference type="ARBA" id="ARBA00022741"/>
    </source>
</evidence>
<dbReference type="EMBL" id="LGKO01000005">
    <property type="protein sequence ID" value="KPL82790.1"/>
    <property type="molecule type" value="Genomic_DNA"/>
</dbReference>
<keyword evidence="6 12" id="KW-0067">ATP-binding</keyword>
<evidence type="ECO:0000256" key="4">
    <source>
        <dbReference type="ARBA" id="ARBA00022692"/>
    </source>
</evidence>
<comment type="caution">
    <text evidence="12">The sequence shown here is derived from an EMBL/GenBank/DDBJ whole genome shotgun (WGS) entry which is preliminary data.</text>
</comment>
<dbReference type="PROSITE" id="PS50893">
    <property type="entry name" value="ABC_TRANSPORTER_2"/>
    <property type="match status" value="1"/>
</dbReference>
<feature type="transmembrane region" description="Helical" evidence="9">
    <location>
        <begin position="229"/>
        <end position="247"/>
    </location>
</feature>
<evidence type="ECO:0000256" key="7">
    <source>
        <dbReference type="ARBA" id="ARBA00022989"/>
    </source>
</evidence>
<dbReference type="Pfam" id="PF00664">
    <property type="entry name" value="ABC_membrane"/>
    <property type="match status" value="1"/>
</dbReference>
<dbReference type="Proteomes" id="UP000050544">
    <property type="component" value="Unassembled WGS sequence"/>
</dbReference>
<feature type="transmembrane region" description="Helical" evidence="9">
    <location>
        <begin position="351"/>
        <end position="370"/>
    </location>
</feature>
<accession>A0A0P6YCP4</accession>
<dbReference type="RefSeq" id="WP_083461913.1">
    <property type="nucleotide sequence ID" value="NZ_LGKO01000005.1"/>
</dbReference>
<dbReference type="InterPro" id="IPR011527">
    <property type="entry name" value="ABC1_TM_dom"/>
</dbReference>
<dbReference type="InterPro" id="IPR039421">
    <property type="entry name" value="Type_1_exporter"/>
</dbReference>
<proteinExistence type="predicted"/>
<dbReference type="PATRIC" id="fig|869279.4.peg.2042"/>
<keyword evidence="5" id="KW-0547">Nucleotide-binding</keyword>
<dbReference type="InterPro" id="IPR027417">
    <property type="entry name" value="P-loop_NTPase"/>
</dbReference>
<dbReference type="PROSITE" id="PS00211">
    <property type="entry name" value="ABC_TRANSPORTER_1"/>
    <property type="match status" value="1"/>
</dbReference>
<keyword evidence="4 9" id="KW-0812">Transmembrane</keyword>
<comment type="subcellular location">
    <subcellularLocation>
        <location evidence="1">Cell membrane</location>
        <topology evidence="1">Multi-pass membrane protein</topology>
    </subcellularLocation>
</comment>
<dbReference type="GO" id="GO:0016887">
    <property type="term" value="F:ATP hydrolysis activity"/>
    <property type="evidence" value="ECO:0007669"/>
    <property type="project" value="InterPro"/>
</dbReference>